<reference evidence="1" key="1">
    <citation type="submission" date="2018-06" db="EMBL/GenBank/DDBJ databases">
        <authorList>
            <person name="Zhirakovskaya E."/>
        </authorList>
    </citation>
    <scope>NUCLEOTIDE SEQUENCE</scope>
</reference>
<dbReference type="Gene3D" id="3.90.930.1">
    <property type="match status" value="1"/>
</dbReference>
<dbReference type="Pfam" id="PF07661">
    <property type="entry name" value="MORN_2"/>
    <property type="match status" value="2"/>
</dbReference>
<name>A0A3B0UI24_9ZZZZ</name>
<dbReference type="InterPro" id="IPR011652">
    <property type="entry name" value="MORN_2"/>
</dbReference>
<sequence>MNKLIILAIFQFLASTVFAQEYKSYYSSGKLKEVGMSVNGKATGQVKVYHENGTLAEIGNFLNGEKTGEWKAFNLNSNLIAAV</sequence>
<organism evidence="1">
    <name type="scientific">hydrothermal vent metagenome</name>
    <dbReference type="NCBI Taxonomy" id="652676"/>
    <lineage>
        <taxon>unclassified sequences</taxon>
        <taxon>metagenomes</taxon>
        <taxon>ecological metagenomes</taxon>
    </lineage>
</organism>
<proteinExistence type="predicted"/>
<dbReference type="SUPFAM" id="SSF82185">
    <property type="entry name" value="Histone H3 K4-specific methyltransferase SET7/9 N-terminal domain"/>
    <property type="match status" value="1"/>
</dbReference>
<feature type="non-terminal residue" evidence="1">
    <location>
        <position position="83"/>
    </location>
</feature>
<dbReference type="AlphaFoldDB" id="A0A3B0UI24"/>
<accession>A0A3B0UI24</accession>
<protein>
    <submittedName>
        <fullName evidence="1">Uncharacterized protein</fullName>
    </submittedName>
</protein>
<gene>
    <name evidence="1" type="ORF">MNBD_BACTEROID06-418</name>
</gene>
<dbReference type="EMBL" id="UOES01000446">
    <property type="protein sequence ID" value="VAW28730.1"/>
    <property type="molecule type" value="Genomic_DNA"/>
</dbReference>
<evidence type="ECO:0000313" key="1">
    <source>
        <dbReference type="EMBL" id="VAW28730.1"/>
    </source>
</evidence>